<protein>
    <submittedName>
        <fullName evidence="1">HSP20-like chaperone</fullName>
    </submittedName>
</protein>
<reference evidence="1" key="1">
    <citation type="journal article" date="2021" name="New Phytol.">
        <title>Evolutionary innovations through gain and loss of genes in the ectomycorrhizal Boletales.</title>
        <authorList>
            <person name="Wu G."/>
            <person name="Miyauchi S."/>
            <person name="Morin E."/>
            <person name="Kuo A."/>
            <person name="Drula E."/>
            <person name="Varga T."/>
            <person name="Kohler A."/>
            <person name="Feng B."/>
            <person name="Cao Y."/>
            <person name="Lipzen A."/>
            <person name="Daum C."/>
            <person name="Hundley H."/>
            <person name="Pangilinan J."/>
            <person name="Johnson J."/>
            <person name="Barry K."/>
            <person name="LaButti K."/>
            <person name="Ng V."/>
            <person name="Ahrendt S."/>
            <person name="Min B."/>
            <person name="Choi I.G."/>
            <person name="Park H."/>
            <person name="Plett J.M."/>
            <person name="Magnuson J."/>
            <person name="Spatafora J.W."/>
            <person name="Nagy L.G."/>
            <person name="Henrissat B."/>
            <person name="Grigoriev I.V."/>
            <person name="Yang Z.L."/>
            <person name="Xu J."/>
            <person name="Martin F.M."/>
        </authorList>
    </citation>
    <scope>NUCLEOTIDE SEQUENCE</scope>
    <source>
        <strain evidence="1">ATCC 28755</strain>
    </source>
</reference>
<keyword evidence="2" id="KW-1185">Reference proteome</keyword>
<comment type="caution">
    <text evidence="1">The sequence shown here is derived from an EMBL/GenBank/DDBJ whole genome shotgun (WGS) entry which is preliminary data.</text>
</comment>
<evidence type="ECO:0000313" key="1">
    <source>
        <dbReference type="EMBL" id="KAH7910914.1"/>
    </source>
</evidence>
<dbReference type="Proteomes" id="UP000790377">
    <property type="component" value="Unassembled WGS sequence"/>
</dbReference>
<gene>
    <name evidence="1" type="ORF">BJ138DRAFT_1007735</name>
</gene>
<proteinExistence type="predicted"/>
<organism evidence="1 2">
    <name type="scientific">Hygrophoropsis aurantiaca</name>
    <dbReference type="NCBI Taxonomy" id="72124"/>
    <lineage>
        <taxon>Eukaryota</taxon>
        <taxon>Fungi</taxon>
        <taxon>Dikarya</taxon>
        <taxon>Basidiomycota</taxon>
        <taxon>Agaricomycotina</taxon>
        <taxon>Agaricomycetes</taxon>
        <taxon>Agaricomycetidae</taxon>
        <taxon>Boletales</taxon>
        <taxon>Coniophorineae</taxon>
        <taxon>Hygrophoropsidaceae</taxon>
        <taxon>Hygrophoropsis</taxon>
    </lineage>
</organism>
<sequence>MTSATTSALTHKTSHKASREQQFHDMDRALAKKYVEALLWRAQTLRVQRHGVIFTPRMELYDDPESSRITATLELPGLKTGDVSVHLDDDHLVISGDRRSSIPTDDDGAAKYPIKEIKYGKFLRKLNVPSGTMMSTISASMSEGMLVISWPRTPPGGTTRAAQ</sequence>
<evidence type="ECO:0000313" key="2">
    <source>
        <dbReference type="Proteomes" id="UP000790377"/>
    </source>
</evidence>
<accession>A0ACB8ABS5</accession>
<name>A0ACB8ABS5_9AGAM</name>
<dbReference type="EMBL" id="MU267696">
    <property type="protein sequence ID" value="KAH7910914.1"/>
    <property type="molecule type" value="Genomic_DNA"/>
</dbReference>